<name>A0AAP2REM4_9EURY</name>
<comment type="caution">
    <text evidence="3">The sequence shown here is derived from an EMBL/GenBank/DDBJ whole genome shotgun (WGS) entry which is preliminary data.</text>
</comment>
<keyword evidence="2" id="KW-0472">Membrane</keyword>
<dbReference type="InterPro" id="IPR008969">
    <property type="entry name" value="CarboxyPept-like_regulatory"/>
</dbReference>
<gene>
    <name evidence="3" type="ORF">CUJ83_06455</name>
</gene>
<dbReference type="SUPFAM" id="SSF49464">
    <property type="entry name" value="Carboxypeptidase regulatory domain-like"/>
    <property type="match status" value="1"/>
</dbReference>
<dbReference type="AlphaFoldDB" id="A0AAP2REM4"/>
<protein>
    <submittedName>
        <fullName evidence="3">Uncharacterized protein</fullName>
    </submittedName>
</protein>
<organism evidence="3 4">
    <name type="scientific">Methanooceanicella nereidis</name>
    <dbReference type="NCBI Taxonomy" id="2052831"/>
    <lineage>
        <taxon>Archaea</taxon>
        <taxon>Methanobacteriati</taxon>
        <taxon>Methanobacteriota</taxon>
        <taxon>Stenosarchaea group</taxon>
        <taxon>Methanomicrobia</taxon>
        <taxon>Methanocellales</taxon>
        <taxon>Methanocellaceae</taxon>
        <taxon>Methanooceanicella</taxon>
    </lineage>
</organism>
<accession>A0AAP2REM4</accession>
<evidence type="ECO:0000313" key="4">
    <source>
        <dbReference type="Proteomes" id="UP001320159"/>
    </source>
</evidence>
<sequence>MSDLTRLFSRLIAILLTFLTVASIAAPLSAAQVTRPHAVYGYVTVDGIPASGVTVSGDGITVTTLDNGYYQINVFEGITMKVVAAYEGYTAGSDTFTTSGDRTQKDLGIVTSGWSSTHISASIDNSPGTITAIPTVMGTTTSSPGPASQGTGSITPSPGSSPAWTKTENTGLYMVSGVLILMLGGILAFWSFRKNK</sequence>
<evidence type="ECO:0000313" key="3">
    <source>
        <dbReference type="EMBL" id="MCD1294640.1"/>
    </source>
</evidence>
<dbReference type="Proteomes" id="UP001320159">
    <property type="component" value="Unassembled WGS sequence"/>
</dbReference>
<feature type="transmembrane region" description="Helical" evidence="2">
    <location>
        <begin position="171"/>
        <end position="192"/>
    </location>
</feature>
<feature type="region of interest" description="Disordered" evidence="1">
    <location>
        <begin position="138"/>
        <end position="162"/>
    </location>
</feature>
<dbReference type="RefSeq" id="WP_230741475.1">
    <property type="nucleotide sequence ID" value="NZ_PGCK01000004.1"/>
</dbReference>
<dbReference type="EMBL" id="PGCK01000004">
    <property type="protein sequence ID" value="MCD1294640.1"/>
    <property type="molecule type" value="Genomic_DNA"/>
</dbReference>
<keyword evidence="2" id="KW-0812">Transmembrane</keyword>
<evidence type="ECO:0000256" key="2">
    <source>
        <dbReference type="SAM" id="Phobius"/>
    </source>
</evidence>
<keyword evidence="4" id="KW-1185">Reference proteome</keyword>
<evidence type="ECO:0000256" key="1">
    <source>
        <dbReference type="SAM" id="MobiDB-lite"/>
    </source>
</evidence>
<proteinExistence type="predicted"/>
<feature type="compositionally biased region" description="Low complexity" evidence="1">
    <location>
        <begin position="148"/>
        <end position="162"/>
    </location>
</feature>
<reference evidence="3 4" key="1">
    <citation type="submission" date="2017-11" db="EMBL/GenBank/DDBJ databases">
        <title>Isolation and Characterization of Family Methanocellaceae Species from Potential Methane Hydrate Area Offshore Southwestern Taiwan.</title>
        <authorList>
            <person name="Zhang W.-L."/>
            <person name="Chen W.-C."/>
            <person name="Lai M.-C."/>
            <person name="Chen S.-C."/>
        </authorList>
    </citation>
    <scope>NUCLEOTIDE SEQUENCE [LARGE SCALE GENOMIC DNA]</scope>
    <source>
        <strain evidence="3 4">CWC-04</strain>
    </source>
</reference>
<keyword evidence="2" id="KW-1133">Transmembrane helix</keyword>